<accession>A0AAW2J393</accession>
<dbReference type="EMBL" id="JACGWM010001786">
    <property type="protein sequence ID" value="KAL0287993.1"/>
    <property type="molecule type" value="Genomic_DNA"/>
</dbReference>
<evidence type="ECO:0000259" key="2">
    <source>
        <dbReference type="Pfam" id="PF22936"/>
    </source>
</evidence>
<dbReference type="AlphaFoldDB" id="A0AAW2J393"/>
<dbReference type="InterPro" id="IPR013103">
    <property type="entry name" value="RVT_2"/>
</dbReference>
<sequence length="322" mass="35582">MLVQYEATTQKSVPAVLVGEASTSKAKGKRVGRWKRKKGKGKIVTTTASSEGALTTTKGKGKVNMIANTASWVLDTGCGAHICNNLQVLEKSRKLSKDEMILKLGGGKVVAAEAVGSLSLVISDHIRIELKDCYYVPVLLEKGFPADSQRDEVLLEESSEAPQQNGATYFVPSVPADGVPILRRSTRESRPPERYGLVGLTIQLDNDPRAYGEAMSDIDLNKWLEAIKFEMNSMCSNQVWTLVDPPKRVKPARGKRIHQRPGVDFEETYSLIAMAKSIRVLLAIAVWYDYEIWQIDVKTAFLNGFVEEQIFMDQPEGFTSVG</sequence>
<feature type="domain" description="Retrovirus-related Pol polyprotein from transposon TNT 1-94-like beta-barrel" evidence="2">
    <location>
        <begin position="72"/>
        <end position="139"/>
    </location>
</feature>
<feature type="domain" description="Reverse transcriptase Ty1/copia-type" evidence="1">
    <location>
        <begin position="257"/>
        <end position="319"/>
    </location>
</feature>
<protein>
    <recommendedName>
        <fullName evidence="4">Reverse transcriptase Ty1/copia-type domain-containing protein</fullName>
    </recommendedName>
</protein>
<gene>
    <name evidence="3" type="ORF">Scaly_2749100</name>
</gene>
<evidence type="ECO:0008006" key="4">
    <source>
        <dbReference type="Google" id="ProtNLM"/>
    </source>
</evidence>
<organism evidence="3">
    <name type="scientific">Sesamum calycinum</name>
    <dbReference type="NCBI Taxonomy" id="2727403"/>
    <lineage>
        <taxon>Eukaryota</taxon>
        <taxon>Viridiplantae</taxon>
        <taxon>Streptophyta</taxon>
        <taxon>Embryophyta</taxon>
        <taxon>Tracheophyta</taxon>
        <taxon>Spermatophyta</taxon>
        <taxon>Magnoliopsida</taxon>
        <taxon>eudicotyledons</taxon>
        <taxon>Gunneridae</taxon>
        <taxon>Pentapetalae</taxon>
        <taxon>asterids</taxon>
        <taxon>lamiids</taxon>
        <taxon>Lamiales</taxon>
        <taxon>Pedaliaceae</taxon>
        <taxon>Sesamum</taxon>
    </lineage>
</organism>
<dbReference type="Pfam" id="PF22936">
    <property type="entry name" value="Pol_BBD"/>
    <property type="match status" value="1"/>
</dbReference>
<reference evidence="3" key="2">
    <citation type="journal article" date="2024" name="Plant">
        <title>Genomic evolution and insights into agronomic trait innovations of Sesamum species.</title>
        <authorList>
            <person name="Miao H."/>
            <person name="Wang L."/>
            <person name="Qu L."/>
            <person name="Liu H."/>
            <person name="Sun Y."/>
            <person name="Le M."/>
            <person name="Wang Q."/>
            <person name="Wei S."/>
            <person name="Zheng Y."/>
            <person name="Lin W."/>
            <person name="Duan Y."/>
            <person name="Cao H."/>
            <person name="Xiong S."/>
            <person name="Wang X."/>
            <person name="Wei L."/>
            <person name="Li C."/>
            <person name="Ma Q."/>
            <person name="Ju M."/>
            <person name="Zhao R."/>
            <person name="Li G."/>
            <person name="Mu C."/>
            <person name="Tian Q."/>
            <person name="Mei H."/>
            <person name="Zhang T."/>
            <person name="Gao T."/>
            <person name="Zhang H."/>
        </authorList>
    </citation>
    <scope>NUCLEOTIDE SEQUENCE</scope>
    <source>
        <strain evidence="3">KEN8</strain>
    </source>
</reference>
<evidence type="ECO:0000313" key="3">
    <source>
        <dbReference type="EMBL" id="KAL0287993.1"/>
    </source>
</evidence>
<evidence type="ECO:0000259" key="1">
    <source>
        <dbReference type="Pfam" id="PF07727"/>
    </source>
</evidence>
<name>A0AAW2J393_9LAMI</name>
<comment type="caution">
    <text evidence="3">The sequence shown here is derived from an EMBL/GenBank/DDBJ whole genome shotgun (WGS) entry which is preliminary data.</text>
</comment>
<proteinExistence type="predicted"/>
<reference evidence="3" key="1">
    <citation type="submission" date="2020-06" db="EMBL/GenBank/DDBJ databases">
        <authorList>
            <person name="Li T."/>
            <person name="Hu X."/>
            <person name="Zhang T."/>
            <person name="Song X."/>
            <person name="Zhang H."/>
            <person name="Dai N."/>
            <person name="Sheng W."/>
            <person name="Hou X."/>
            <person name="Wei L."/>
        </authorList>
    </citation>
    <scope>NUCLEOTIDE SEQUENCE</scope>
    <source>
        <strain evidence="3">KEN8</strain>
        <tissue evidence="3">Leaf</tissue>
    </source>
</reference>
<dbReference type="InterPro" id="IPR054722">
    <property type="entry name" value="PolX-like_BBD"/>
</dbReference>
<dbReference type="Pfam" id="PF07727">
    <property type="entry name" value="RVT_2"/>
    <property type="match status" value="1"/>
</dbReference>